<dbReference type="GeneID" id="63756867"/>
<name>A0A1L9T0G4_9EURO</name>
<dbReference type="EMBL" id="KV878599">
    <property type="protein sequence ID" value="OJJ52954.1"/>
    <property type="molecule type" value="Genomic_DNA"/>
</dbReference>
<organism evidence="8 9">
    <name type="scientific">Aspergillus sydowii CBS 593.65</name>
    <dbReference type="NCBI Taxonomy" id="1036612"/>
    <lineage>
        <taxon>Eukaryota</taxon>
        <taxon>Fungi</taxon>
        <taxon>Dikarya</taxon>
        <taxon>Ascomycota</taxon>
        <taxon>Pezizomycotina</taxon>
        <taxon>Eurotiomycetes</taxon>
        <taxon>Eurotiomycetidae</taxon>
        <taxon>Eurotiales</taxon>
        <taxon>Aspergillaceae</taxon>
        <taxon>Aspergillus</taxon>
        <taxon>Aspergillus subgen. Nidulantes</taxon>
    </lineage>
</organism>
<feature type="domain" description="Tyrosine-protein phosphatase" evidence="6">
    <location>
        <begin position="48"/>
        <end position="228"/>
    </location>
</feature>
<protein>
    <recommendedName>
        <fullName evidence="2">protein-tyrosine-phosphatase</fullName>
        <ecNumber evidence="2">3.1.3.48</ecNumber>
    </recommendedName>
</protein>
<dbReference type="OrthoDB" id="10252009at2759"/>
<feature type="region of interest" description="Disordered" evidence="5">
    <location>
        <begin position="1"/>
        <end position="38"/>
    </location>
</feature>
<feature type="region of interest" description="Disordered" evidence="5">
    <location>
        <begin position="142"/>
        <end position="163"/>
    </location>
</feature>
<dbReference type="PROSITE" id="PS50054">
    <property type="entry name" value="TYR_PHOSPHATASE_DUAL"/>
    <property type="match status" value="1"/>
</dbReference>
<dbReference type="Gene3D" id="3.90.190.10">
    <property type="entry name" value="Protein tyrosine phosphatase superfamily"/>
    <property type="match status" value="1"/>
</dbReference>
<dbReference type="GO" id="GO:0017017">
    <property type="term" value="F:MAP kinase tyrosine/serine/threonine phosphatase activity"/>
    <property type="evidence" value="ECO:0007669"/>
    <property type="project" value="TreeGrafter"/>
</dbReference>
<dbReference type="GO" id="GO:0005737">
    <property type="term" value="C:cytoplasm"/>
    <property type="evidence" value="ECO:0007669"/>
    <property type="project" value="TreeGrafter"/>
</dbReference>
<dbReference type="EC" id="3.1.3.48" evidence="2"/>
<dbReference type="PROSITE" id="PS50056">
    <property type="entry name" value="TYR_PHOSPHATASE_2"/>
    <property type="match status" value="1"/>
</dbReference>
<dbReference type="RefSeq" id="XP_040696760.1">
    <property type="nucleotide sequence ID" value="XM_040840794.1"/>
</dbReference>
<dbReference type="Pfam" id="PF00782">
    <property type="entry name" value="DSPc"/>
    <property type="match status" value="1"/>
</dbReference>
<proteinExistence type="inferred from homology"/>
<dbReference type="GO" id="GO:0033550">
    <property type="term" value="F:MAP kinase tyrosine phosphatase activity"/>
    <property type="evidence" value="ECO:0007669"/>
    <property type="project" value="TreeGrafter"/>
</dbReference>
<keyword evidence="4" id="KW-0904">Protein phosphatase</keyword>
<dbReference type="GO" id="GO:0008330">
    <property type="term" value="F:protein tyrosine/threonine phosphatase activity"/>
    <property type="evidence" value="ECO:0007669"/>
    <property type="project" value="TreeGrafter"/>
</dbReference>
<dbReference type="InterPro" id="IPR000387">
    <property type="entry name" value="Tyr_Pase_dom"/>
</dbReference>
<evidence type="ECO:0000313" key="8">
    <source>
        <dbReference type="EMBL" id="OJJ52954.1"/>
    </source>
</evidence>
<gene>
    <name evidence="8" type="ORF">ASPSYDRAFT_137529</name>
</gene>
<evidence type="ECO:0000313" key="9">
    <source>
        <dbReference type="Proteomes" id="UP000184356"/>
    </source>
</evidence>
<dbReference type="PANTHER" id="PTHR10159:SF519">
    <property type="entry name" value="DUAL SPECIFICITY PROTEIN PHOSPHATASE MPK3"/>
    <property type="match status" value="1"/>
</dbReference>
<evidence type="ECO:0000256" key="2">
    <source>
        <dbReference type="ARBA" id="ARBA00013064"/>
    </source>
</evidence>
<evidence type="ECO:0000259" key="6">
    <source>
        <dbReference type="PROSITE" id="PS50054"/>
    </source>
</evidence>
<comment type="similarity">
    <text evidence="1">Belongs to the protein-tyrosine phosphatase family. Non-receptor class dual specificity subfamily.</text>
</comment>
<dbReference type="PANTHER" id="PTHR10159">
    <property type="entry name" value="DUAL SPECIFICITY PROTEIN PHOSPHATASE"/>
    <property type="match status" value="1"/>
</dbReference>
<evidence type="ECO:0000256" key="3">
    <source>
        <dbReference type="ARBA" id="ARBA00022801"/>
    </source>
</evidence>
<dbReference type="PROSITE" id="PS00383">
    <property type="entry name" value="TYR_PHOSPHATASE_1"/>
    <property type="match status" value="1"/>
</dbReference>
<sequence>MEASSSSSTIETSTSTMEASSSSSTTASSNTGGRLIRPGENDKLANAWMQEIVPGLFLGNVGSSCHRRMLQENKITAIVSLTSMYWQAWDTNTRDAGVTADRHMWVAAHDQRDEKLVHIMKDICDFIESVAPPELRSLSALPATSQPSQAEGEQVNGGTQPSSTPSHAVLIHCVCGISRSSTIIAAYLMRKLQMGPSAIIKFIASKRAIRPNQGFIIQLIHWYRTEYQGPGSEDSPFVVFRGQEVIDRVSVHVEGEIVPLGRGVGICLARPRNT</sequence>
<dbReference type="Proteomes" id="UP000184356">
    <property type="component" value="Unassembled WGS sequence"/>
</dbReference>
<feature type="domain" description="Tyrosine specific protein phosphatases" evidence="7">
    <location>
        <begin position="169"/>
        <end position="224"/>
    </location>
</feature>
<evidence type="ECO:0000256" key="1">
    <source>
        <dbReference type="ARBA" id="ARBA00008601"/>
    </source>
</evidence>
<evidence type="ECO:0000256" key="5">
    <source>
        <dbReference type="SAM" id="MobiDB-lite"/>
    </source>
</evidence>
<dbReference type="InterPro" id="IPR016130">
    <property type="entry name" value="Tyr_Pase_AS"/>
</dbReference>
<dbReference type="AlphaFoldDB" id="A0A1L9T0G4"/>
<feature type="compositionally biased region" description="Low complexity" evidence="5">
    <location>
        <begin position="1"/>
        <end position="29"/>
    </location>
</feature>
<dbReference type="VEuPathDB" id="FungiDB:ASPSYDRAFT_137529"/>
<dbReference type="InterPro" id="IPR020422">
    <property type="entry name" value="TYR_PHOSPHATASE_DUAL_dom"/>
</dbReference>
<dbReference type="InterPro" id="IPR029021">
    <property type="entry name" value="Prot-tyrosine_phosphatase-like"/>
</dbReference>
<keyword evidence="9" id="KW-1185">Reference proteome</keyword>
<evidence type="ECO:0000256" key="4">
    <source>
        <dbReference type="ARBA" id="ARBA00022912"/>
    </source>
</evidence>
<dbReference type="GO" id="GO:0043409">
    <property type="term" value="P:negative regulation of MAPK cascade"/>
    <property type="evidence" value="ECO:0007669"/>
    <property type="project" value="TreeGrafter"/>
</dbReference>
<evidence type="ECO:0000259" key="7">
    <source>
        <dbReference type="PROSITE" id="PS50056"/>
    </source>
</evidence>
<dbReference type="STRING" id="1036612.A0A1L9T0G4"/>
<keyword evidence="3" id="KW-0378">Hydrolase</keyword>
<dbReference type="SMART" id="SM00195">
    <property type="entry name" value="DSPc"/>
    <property type="match status" value="1"/>
</dbReference>
<accession>A0A1L9T0G4</accession>
<dbReference type="CDD" id="cd14498">
    <property type="entry name" value="DSP"/>
    <property type="match status" value="1"/>
</dbReference>
<reference evidence="9" key="1">
    <citation type="journal article" date="2017" name="Genome Biol.">
        <title>Comparative genomics reveals high biological diversity and specific adaptations in the industrially and medically important fungal genus Aspergillus.</title>
        <authorList>
            <person name="de Vries R.P."/>
            <person name="Riley R."/>
            <person name="Wiebenga A."/>
            <person name="Aguilar-Osorio G."/>
            <person name="Amillis S."/>
            <person name="Uchima C.A."/>
            <person name="Anderluh G."/>
            <person name="Asadollahi M."/>
            <person name="Askin M."/>
            <person name="Barry K."/>
            <person name="Battaglia E."/>
            <person name="Bayram O."/>
            <person name="Benocci T."/>
            <person name="Braus-Stromeyer S.A."/>
            <person name="Caldana C."/>
            <person name="Canovas D."/>
            <person name="Cerqueira G.C."/>
            <person name="Chen F."/>
            <person name="Chen W."/>
            <person name="Choi C."/>
            <person name="Clum A."/>
            <person name="Dos Santos R.A."/>
            <person name="Damasio A.R."/>
            <person name="Diallinas G."/>
            <person name="Emri T."/>
            <person name="Fekete E."/>
            <person name="Flipphi M."/>
            <person name="Freyberg S."/>
            <person name="Gallo A."/>
            <person name="Gournas C."/>
            <person name="Habgood R."/>
            <person name="Hainaut M."/>
            <person name="Harispe M.L."/>
            <person name="Henrissat B."/>
            <person name="Hilden K.S."/>
            <person name="Hope R."/>
            <person name="Hossain A."/>
            <person name="Karabika E."/>
            <person name="Karaffa L."/>
            <person name="Karanyi Z."/>
            <person name="Krasevec N."/>
            <person name="Kuo A."/>
            <person name="Kusch H."/>
            <person name="LaButti K."/>
            <person name="Lagendijk E.L."/>
            <person name="Lapidus A."/>
            <person name="Levasseur A."/>
            <person name="Lindquist E."/>
            <person name="Lipzen A."/>
            <person name="Logrieco A.F."/>
            <person name="MacCabe A."/>
            <person name="Maekelae M.R."/>
            <person name="Malavazi I."/>
            <person name="Melin P."/>
            <person name="Meyer V."/>
            <person name="Mielnichuk N."/>
            <person name="Miskei M."/>
            <person name="Molnar A.P."/>
            <person name="Mule G."/>
            <person name="Ngan C.Y."/>
            <person name="Orejas M."/>
            <person name="Orosz E."/>
            <person name="Ouedraogo J.P."/>
            <person name="Overkamp K.M."/>
            <person name="Park H.-S."/>
            <person name="Perrone G."/>
            <person name="Piumi F."/>
            <person name="Punt P.J."/>
            <person name="Ram A.F."/>
            <person name="Ramon A."/>
            <person name="Rauscher S."/>
            <person name="Record E."/>
            <person name="Riano-Pachon D.M."/>
            <person name="Robert V."/>
            <person name="Roehrig J."/>
            <person name="Ruller R."/>
            <person name="Salamov A."/>
            <person name="Salih N.S."/>
            <person name="Samson R.A."/>
            <person name="Sandor E."/>
            <person name="Sanguinetti M."/>
            <person name="Schuetze T."/>
            <person name="Sepcic K."/>
            <person name="Shelest E."/>
            <person name="Sherlock G."/>
            <person name="Sophianopoulou V."/>
            <person name="Squina F.M."/>
            <person name="Sun H."/>
            <person name="Susca A."/>
            <person name="Todd R.B."/>
            <person name="Tsang A."/>
            <person name="Unkles S.E."/>
            <person name="van de Wiele N."/>
            <person name="van Rossen-Uffink D."/>
            <person name="Oliveira J.V."/>
            <person name="Vesth T.C."/>
            <person name="Visser J."/>
            <person name="Yu J.-H."/>
            <person name="Zhou M."/>
            <person name="Andersen M.R."/>
            <person name="Archer D.B."/>
            <person name="Baker S.E."/>
            <person name="Benoit I."/>
            <person name="Brakhage A.A."/>
            <person name="Braus G.H."/>
            <person name="Fischer R."/>
            <person name="Frisvad J.C."/>
            <person name="Goldman G.H."/>
            <person name="Houbraken J."/>
            <person name="Oakley B."/>
            <person name="Pocsi I."/>
            <person name="Scazzocchio C."/>
            <person name="Seiboth B."/>
            <person name="vanKuyk P.A."/>
            <person name="Wortman J."/>
            <person name="Dyer P.S."/>
            <person name="Grigoriev I.V."/>
        </authorList>
    </citation>
    <scope>NUCLEOTIDE SEQUENCE [LARGE SCALE GENOMIC DNA]</scope>
    <source>
        <strain evidence="9">CBS 593.65</strain>
    </source>
</reference>
<dbReference type="InterPro" id="IPR000340">
    <property type="entry name" value="Dual-sp_phosphatase_cat-dom"/>
</dbReference>
<dbReference type="SUPFAM" id="SSF52799">
    <property type="entry name" value="(Phosphotyrosine protein) phosphatases II"/>
    <property type="match status" value="1"/>
</dbReference>